<keyword evidence="3 6" id="KW-0694">RNA-binding</keyword>
<evidence type="ECO:0000313" key="8">
    <source>
        <dbReference type="Proteomes" id="UP000555728"/>
    </source>
</evidence>
<evidence type="ECO:0000256" key="5">
    <source>
        <dbReference type="ARBA" id="ARBA00023274"/>
    </source>
</evidence>
<accession>A0A7W6WKP5</accession>
<dbReference type="NCBIfam" id="TIGR03635">
    <property type="entry name" value="uS17_bact"/>
    <property type="match status" value="1"/>
</dbReference>
<evidence type="ECO:0000256" key="6">
    <source>
        <dbReference type="HAMAP-Rule" id="MF_01345"/>
    </source>
</evidence>
<keyword evidence="8" id="KW-1185">Reference proteome</keyword>
<dbReference type="InterPro" id="IPR000266">
    <property type="entry name" value="Ribosomal_uS17"/>
</dbReference>
<organism evidence="7 8">
    <name type="scientific">Roseospira goensis</name>
    <dbReference type="NCBI Taxonomy" id="391922"/>
    <lineage>
        <taxon>Bacteria</taxon>
        <taxon>Pseudomonadati</taxon>
        <taxon>Pseudomonadota</taxon>
        <taxon>Alphaproteobacteria</taxon>
        <taxon>Rhodospirillales</taxon>
        <taxon>Rhodospirillaceae</taxon>
        <taxon>Roseospira</taxon>
    </lineage>
</organism>
<comment type="caution">
    <text evidence="7">The sequence shown here is derived from an EMBL/GenBank/DDBJ whole genome shotgun (WGS) entry which is preliminary data.</text>
</comment>
<dbReference type="InterPro" id="IPR019984">
    <property type="entry name" value="Ribosomal_uS17_bact/chlr"/>
</dbReference>
<comment type="function">
    <text evidence="6">One of the primary rRNA binding proteins, it binds specifically to the 5'-end of 16S ribosomal RNA.</text>
</comment>
<dbReference type="Pfam" id="PF00366">
    <property type="entry name" value="Ribosomal_S17"/>
    <property type="match status" value="1"/>
</dbReference>
<evidence type="ECO:0000256" key="1">
    <source>
        <dbReference type="ARBA" id="ARBA00010254"/>
    </source>
</evidence>
<dbReference type="GO" id="GO:0022627">
    <property type="term" value="C:cytosolic small ribosomal subunit"/>
    <property type="evidence" value="ECO:0007669"/>
    <property type="project" value="UniProtKB-UniRule"/>
</dbReference>
<dbReference type="GO" id="GO:0019843">
    <property type="term" value="F:rRNA binding"/>
    <property type="evidence" value="ECO:0007669"/>
    <property type="project" value="UniProtKB-UniRule"/>
</dbReference>
<dbReference type="NCBIfam" id="NF004123">
    <property type="entry name" value="PRK05610.1"/>
    <property type="match status" value="1"/>
</dbReference>
<proteinExistence type="inferred from homology"/>
<dbReference type="SUPFAM" id="SSF50249">
    <property type="entry name" value="Nucleic acid-binding proteins"/>
    <property type="match status" value="1"/>
</dbReference>
<dbReference type="InterPro" id="IPR012340">
    <property type="entry name" value="NA-bd_OB-fold"/>
</dbReference>
<gene>
    <name evidence="6" type="primary">rpsQ</name>
    <name evidence="7" type="ORF">GGD88_001573</name>
</gene>
<dbReference type="Proteomes" id="UP000555728">
    <property type="component" value="Unassembled WGS sequence"/>
</dbReference>
<dbReference type="AlphaFoldDB" id="A0A7W6WKP5"/>
<dbReference type="Gene3D" id="2.40.50.140">
    <property type="entry name" value="Nucleic acid-binding proteins"/>
    <property type="match status" value="1"/>
</dbReference>
<comment type="similarity">
    <text evidence="1 6">Belongs to the universal ribosomal protein uS17 family.</text>
</comment>
<evidence type="ECO:0000256" key="3">
    <source>
        <dbReference type="ARBA" id="ARBA00022884"/>
    </source>
</evidence>
<evidence type="ECO:0000313" key="7">
    <source>
        <dbReference type="EMBL" id="MBB4285853.1"/>
    </source>
</evidence>
<dbReference type="PANTHER" id="PTHR10744:SF1">
    <property type="entry name" value="SMALL RIBOSOMAL SUBUNIT PROTEIN US17M"/>
    <property type="match status" value="1"/>
</dbReference>
<dbReference type="EMBL" id="JACIGI010000010">
    <property type="protein sequence ID" value="MBB4285853.1"/>
    <property type="molecule type" value="Genomic_DNA"/>
</dbReference>
<keyword evidence="5 6" id="KW-0687">Ribonucleoprotein</keyword>
<evidence type="ECO:0000256" key="2">
    <source>
        <dbReference type="ARBA" id="ARBA00022730"/>
    </source>
</evidence>
<evidence type="ECO:0000256" key="4">
    <source>
        <dbReference type="ARBA" id="ARBA00022980"/>
    </source>
</evidence>
<dbReference type="CDD" id="cd00364">
    <property type="entry name" value="Ribosomal_uS17"/>
    <property type="match status" value="1"/>
</dbReference>
<sequence>MPRRILQGVVVSDKNDKTVVVSVERRFKHPVYKKFIRRSKKFAAHDEANQCKVGDIVRIRECAPISKRKTWEVVLDSTADQDAPVGA</sequence>
<keyword evidence="4 6" id="KW-0689">Ribosomal protein</keyword>
<keyword evidence="2 6" id="KW-0699">rRNA-binding</keyword>
<dbReference type="HAMAP" id="MF_01345_B">
    <property type="entry name" value="Ribosomal_uS17_B"/>
    <property type="match status" value="1"/>
</dbReference>
<dbReference type="PRINTS" id="PR00973">
    <property type="entry name" value="RIBOSOMALS17"/>
</dbReference>
<comment type="subunit">
    <text evidence="6">Part of the 30S ribosomal subunit.</text>
</comment>
<dbReference type="GO" id="GO:0003735">
    <property type="term" value="F:structural constituent of ribosome"/>
    <property type="evidence" value="ECO:0007669"/>
    <property type="project" value="UniProtKB-UniRule"/>
</dbReference>
<dbReference type="GO" id="GO:0006412">
    <property type="term" value="P:translation"/>
    <property type="evidence" value="ECO:0007669"/>
    <property type="project" value="UniProtKB-UniRule"/>
</dbReference>
<name>A0A7W6WKP5_9PROT</name>
<protein>
    <recommendedName>
        <fullName evidence="6">Small ribosomal subunit protein uS17</fullName>
    </recommendedName>
</protein>
<dbReference type="RefSeq" id="WP_184433783.1">
    <property type="nucleotide sequence ID" value="NZ_JACIGI010000010.1"/>
</dbReference>
<dbReference type="PANTHER" id="PTHR10744">
    <property type="entry name" value="40S RIBOSOMAL PROTEIN S11 FAMILY MEMBER"/>
    <property type="match status" value="1"/>
</dbReference>
<reference evidence="7 8" key="1">
    <citation type="submission" date="2020-08" db="EMBL/GenBank/DDBJ databases">
        <title>Genome sequencing of Purple Non-Sulfur Bacteria from various extreme environments.</title>
        <authorList>
            <person name="Mayer M."/>
        </authorList>
    </citation>
    <scope>NUCLEOTIDE SEQUENCE [LARGE SCALE GENOMIC DNA]</scope>
    <source>
        <strain evidence="7 8">JA135</strain>
    </source>
</reference>